<evidence type="ECO:0000313" key="3">
    <source>
        <dbReference type="Proteomes" id="UP000774570"/>
    </source>
</evidence>
<name>A0ABS7FX37_9ACTN</name>
<feature type="domain" description="DUF397" evidence="1">
    <location>
        <begin position="6"/>
        <end position="59"/>
    </location>
</feature>
<keyword evidence="3" id="KW-1185">Reference proteome</keyword>
<reference evidence="2 3" key="1">
    <citation type="submission" date="2021-07" db="EMBL/GenBank/DDBJ databases">
        <title>Actinomadura sp. PM05-2 isolated from lichen.</title>
        <authorList>
            <person name="Somphong A."/>
            <person name="Phongsopitanun W."/>
            <person name="Tanasupawat S."/>
            <person name="Peongsungnone V."/>
        </authorList>
    </citation>
    <scope>NUCLEOTIDE SEQUENCE [LARGE SCALE GENOMIC DNA]</scope>
    <source>
        <strain evidence="2 3">PM05-2</strain>
    </source>
</reference>
<comment type="caution">
    <text evidence="2">The sequence shown here is derived from an EMBL/GenBank/DDBJ whole genome shotgun (WGS) entry which is preliminary data.</text>
</comment>
<accession>A0ABS7FX37</accession>
<evidence type="ECO:0000259" key="1">
    <source>
        <dbReference type="Pfam" id="PF04149"/>
    </source>
</evidence>
<protein>
    <submittedName>
        <fullName evidence="2">DUF397 domain-containing protein</fullName>
    </submittedName>
</protein>
<proteinExistence type="predicted"/>
<sequence>MDMTEANWRKASRSLSNGGECVELAATADLVAVRDSKSLDTGYIPLTRNTFRKLSATIKSL</sequence>
<gene>
    <name evidence="2" type="ORF">K1Y72_16620</name>
</gene>
<organism evidence="2 3">
    <name type="scientific">Actinomadura parmotrematis</name>
    <dbReference type="NCBI Taxonomy" id="2864039"/>
    <lineage>
        <taxon>Bacteria</taxon>
        <taxon>Bacillati</taxon>
        <taxon>Actinomycetota</taxon>
        <taxon>Actinomycetes</taxon>
        <taxon>Streptosporangiales</taxon>
        <taxon>Thermomonosporaceae</taxon>
        <taxon>Actinomadura</taxon>
    </lineage>
</organism>
<dbReference type="InterPro" id="IPR007278">
    <property type="entry name" value="DUF397"/>
</dbReference>
<evidence type="ECO:0000313" key="2">
    <source>
        <dbReference type="EMBL" id="MBW8484013.1"/>
    </source>
</evidence>
<dbReference type="EMBL" id="JAIBOA010000009">
    <property type="protein sequence ID" value="MBW8484013.1"/>
    <property type="molecule type" value="Genomic_DNA"/>
</dbReference>
<dbReference type="Proteomes" id="UP000774570">
    <property type="component" value="Unassembled WGS sequence"/>
</dbReference>
<dbReference type="Pfam" id="PF04149">
    <property type="entry name" value="DUF397"/>
    <property type="match status" value="1"/>
</dbReference>